<sequence>MSNQYPIINGAESFYFEGNRAGVLIIHGFIGTPQAMYPIGKAFADAGYTVCGPRLKGHGTAPEDLEKYTYQDWIDSVEEAYNWLKERCDKIFVCGLSMGGTLTLYTAAKYPLAGIITVNAAVELPAMYENLKERFIADDGPDIKKADAMEITYEKIPVKSIKELESLIKETKENLEKITCPALIFSSEQDHVVSPDNAQKILDSISANSKEIVTLKESYHVATLDNDQGLIIEKSLHALQSWEEDGEL</sequence>
<accession>A0A0A1M9P0</accession>
<protein>
    <submittedName>
        <fullName evidence="4">Thermostable monoacylglycerol lipase</fullName>
    </submittedName>
</protein>
<dbReference type="STRING" id="545501.BN997_01910"/>
<dbReference type="InterPro" id="IPR051044">
    <property type="entry name" value="MAG_DAG_Lipase"/>
</dbReference>
<dbReference type="AlphaFoldDB" id="A0A0A1M9P0"/>
<feature type="binding site" evidence="2">
    <location>
        <position position="98"/>
    </location>
    <ligand>
        <name>substrate</name>
    </ligand>
</feature>
<evidence type="ECO:0000256" key="1">
    <source>
        <dbReference type="PIRSR" id="PIRSR017388-1"/>
    </source>
</evidence>
<feature type="domain" description="Serine aminopeptidase S33" evidence="3">
    <location>
        <begin position="19"/>
        <end position="127"/>
    </location>
</feature>
<evidence type="ECO:0000313" key="4">
    <source>
        <dbReference type="EMBL" id="CEI82055.1"/>
    </source>
</evidence>
<organism evidence="4 5">
    <name type="scientific">Oceanobacillus oncorhynchi</name>
    <dbReference type="NCBI Taxonomy" id="545501"/>
    <lineage>
        <taxon>Bacteria</taxon>
        <taxon>Bacillati</taxon>
        <taxon>Bacillota</taxon>
        <taxon>Bacilli</taxon>
        <taxon>Bacillales</taxon>
        <taxon>Bacillaceae</taxon>
        <taxon>Oceanobacillus</taxon>
    </lineage>
</organism>
<keyword evidence="5" id="KW-1185">Reference proteome</keyword>
<dbReference type="SUPFAM" id="SSF53474">
    <property type="entry name" value="alpha/beta-Hydrolases"/>
    <property type="match status" value="1"/>
</dbReference>
<name>A0A0A1M9P0_9BACI</name>
<dbReference type="PANTHER" id="PTHR11614">
    <property type="entry name" value="PHOSPHOLIPASE-RELATED"/>
    <property type="match status" value="1"/>
</dbReference>
<dbReference type="InterPro" id="IPR022742">
    <property type="entry name" value="Hydrolase_4"/>
</dbReference>
<dbReference type="Gene3D" id="3.40.50.1820">
    <property type="entry name" value="alpha/beta hydrolase"/>
    <property type="match status" value="1"/>
</dbReference>
<evidence type="ECO:0000259" key="3">
    <source>
        <dbReference type="Pfam" id="PF12146"/>
    </source>
</evidence>
<gene>
    <name evidence="4" type="ORF">BN997_01910</name>
</gene>
<feature type="active site" description="Charge relay system" evidence="1">
    <location>
        <position position="220"/>
    </location>
</feature>
<dbReference type="Proteomes" id="UP000040453">
    <property type="component" value="Unassembled WGS sequence"/>
</dbReference>
<feature type="binding site" evidence="2">
    <location>
        <position position="29"/>
    </location>
    <ligand>
        <name>substrate</name>
    </ligand>
</feature>
<evidence type="ECO:0000313" key="5">
    <source>
        <dbReference type="Proteomes" id="UP000040453"/>
    </source>
</evidence>
<feature type="domain" description="Serine aminopeptidase S33" evidence="3">
    <location>
        <begin position="130"/>
        <end position="225"/>
    </location>
</feature>
<dbReference type="EMBL" id="CDGG01000001">
    <property type="protein sequence ID" value="CEI82055.1"/>
    <property type="molecule type" value="Genomic_DNA"/>
</dbReference>
<proteinExistence type="predicted"/>
<feature type="active site" description="Nucleophile" evidence="1">
    <location>
        <position position="97"/>
    </location>
</feature>
<evidence type="ECO:0000256" key="2">
    <source>
        <dbReference type="PIRSR" id="PIRSR017388-2"/>
    </source>
</evidence>
<dbReference type="InterPro" id="IPR012354">
    <property type="entry name" value="Esterase_lipase"/>
</dbReference>
<dbReference type="PIRSF" id="PIRSF017388">
    <property type="entry name" value="Esterase_lipase"/>
    <property type="match status" value="1"/>
</dbReference>
<feature type="active site" description="Charge relay system" evidence="1">
    <location>
        <position position="190"/>
    </location>
</feature>
<dbReference type="InterPro" id="IPR029058">
    <property type="entry name" value="AB_hydrolase_fold"/>
</dbReference>
<reference evidence="4 5" key="1">
    <citation type="submission" date="2014-11" db="EMBL/GenBank/DDBJ databases">
        <authorList>
            <person name="Urmite Genomes Urmite Genomes"/>
        </authorList>
    </citation>
    <scope>NUCLEOTIDE SEQUENCE [LARGE SCALE GENOMIC DNA]</scope>
    <source>
        <strain evidence="4 5">Oc5</strain>
    </source>
</reference>
<dbReference type="ESTHER" id="9baci-a0a0a1m9p0">
    <property type="family name" value="CarbLipBact_2"/>
</dbReference>
<dbReference type="RefSeq" id="WP_042531615.1">
    <property type="nucleotide sequence ID" value="NZ_CAXOIH010000006.1"/>
</dbReference>
<dbReference type="Pfam" id="PF12146">
    <property type="entry name" value="Hydrolase_4"/>
    <property type="match status" value="2"/>
</dbReference>
<dbReference type="OrthoDB" id="9786110at2"/>
<dbReference type="GO" id="GO:0052689">
    <property type="term" value="F:carboxylic ester hydrolase activity"/>
    <property type="evidence" value="ECO:0007669"/>
    <property type="project" value="InterPro"/>
</dbReference>